<reference evidence="2 3" key="1">
    <citation type="submission" date="2017-06" db="EMBL/GenBank/DDBJ databases">
        <authorList>
            <person name="Kim H.J."/>
            <person name="Triplett B.A."/>
        </authorList>
    </citation>
    <scope>NUCLEOTIDE SEQUENCE [LARGE SCALE GENOMIC DNA]</scope>
    <source>
        <strain evidence="2 3">DS15</strain>
    </source>
</reference>
<evidence type="ECO:0000313" key="2">
    <source>
        <dbReference type="EMBL" id="SNS59486.1"/>
    </source>
</evidence>
<dbReference type="SUPFAM" id="SSF52218">
    <property type="entry name" value="Flavoproteins"/>
    <property type="match status" value="1"/>
</dbReference>
<dbReference type="AlphaFoldDB" id="A0A239FQX9"/>
<dbReference type="InterPro" id="IPR050712">
    <property type="entry name" value="NAD(P)H-dep_reductase"/>
</dbReference>
<evidence type="ECO:0000259" key="1">
    <source>
        <dbReference type="Pfam" id="PF03358"/>
    </source>
</evidence>
<sequence>MAAARGDLLLMAGGIRSGSLNERLIGCAADIANDLGLRTTRLSLSDYPLPLFGAEALTIDEVPEALALKAMFRSHGGVILASPEHNGSVTAMLKNAIDWMSCPSRGEAPQTYGAFRRKAFGLVSASSSPFGGLRGLSQLRHILTTVQALVVPEQLSVPHAHRAFDARGRLADPMLAGLLADLVRSVMEVARA</sequence>
<dbReference type="Gene3D" id="3.40.50.360">
    <property type="match status" value="1"/>
</dbReference>
<dbReference type="OrthoDB" id="9812295at2"/>
<feature type="domain" description="NADPH-dependent FMN reductase-like" evidence="1">
    <location>
        <begin position="8"/>
        <end position="161"/>
    </location>
</feature>
<gene>
    <name evidence="2" type="ORF">SAMN06295955_102211</name>
</gene>
<dbReference type="GO" id="GO:0010181">
    <property type="term" value="F:FMN binding"/>
    <property type="evidence" value="ECO:0007669"/>
    <property type="project" value="TreeGrafter"/>
</dbReference>
<protein>
    <submittedName>
        <fullName evidence="2">NAD(P)H-dependent FMN reductase</fullName>
    </submittedName>
</protein>
<organism evidence="2 3">
    <name type="scientific">Sphingopyxis indica</name>
    <dbReference type="NCBI Taxonomy" id="436663"/>
    <lineage>
        <taxon>Bacteria</taxon>
        <taxon>Pseudomonadati</taxon>
        <taxon>Pseudomonadota</taxon>
        <taxon>Alphaproteobacteria</taxon>
        <taxon>Sphingomonadales</taxon>
        <taxon>Sphingomonadaceae</taxon>
        <taxon>Sphingopyxis</taxon>
    </lineage>
</organism>
<evidence type="ECO:0000313" key="3">
    <source>
        <dbReference type="Proteomes" id="UP000198339"/>
    </source>
</evidence>
<dbReference type="EMBL" id="FZPA01000002">
    <property type="protein sequence ID" value="SNS59486.1"/>
    <property type="molecule type" value="Genomic_DNA"/>
</dbReference>
<accession>A0A239FQX9</accession>
<dbReference type="InterPro" id="IPR029039">
    <property type="entry name" value="Flavoprotein-like_sf"/>
</dbReference>
<proteinExistence type="predicted"/>
<dbReference type="PANTHER" id="PTHR30543:SF21">
    <property type="entry name" value="NAD(P)H-DEPENDENT FMN REDUCTASE LOT6"/>
    <property type="match status" value="1"/>
</dbReference>
<dbReference type="GO" id="GO:0005829">
    <property type="term" value="C:cytosol"/>
    <property type="evidence" value="ECO:0007669"/>
    <property type="project" value="TreeGrafter"/>
</dbReference>
<dbReference type="Proteomes" id="UP000198339">
    <property type="component" value="Unassembled WGS sequence"/>
</dbReference>
<keyword evidence="3" id="KW-1185">Reference proteome</keyword>
<name>A0A239FQX9_9SPHN</name>
<dbReference type="GO" id="GO:0016491">
    <property type="term" value="F:oxidoreductase activity"/>
    <property type="evidence" value="ECO:0007669"/>
    <property type="project" value="InterPro"/>
</dbReference>
<dbReference type="Pfam" id="PF03358">
    <property type="entry name" value="FMN_red"/>
    <property type="match status" value="1"/>
</dbReference>
<dbReference type="PANTHER" id="PTHR30543">
    <property type="entry name" value="CHROMATE REDUCTASE"/>
    <property type="match status" value="1"/>
</dbReference>
<dbReference type="RefSeq" id="WP_089214983.1">
    <property type="nucleotide sequence ID" value="NZ_CP076394.1"/>
</dbReference>
<dbReference type="InterPro" id="IPR005025">
    <property type="entry name" value="FMN_Rdtase-like_dom"/>
</dbReference>